<feature type="transmembrane region" description="Helical" evidence="10">
    <location>
        <begin position="231"/>
        <end position="257"/>
    </location>
</feature>
<proteinExistence type="inferred from homology"/>
<keyword evidence="8" id="KW-1015">Disulfide bond</keyword>
<dbReference type="GO" id="GO:0016491">
    <property type="term" value="F:oxidoreductase activity"/>
    <property type="evidence" value="ECO:0007669"/>
    <property type="project" value="UniProtKB-KW"/>
</dbReference>
<feature type="transmembrane region" description="Helical" evidence="10">
    <location>
        <begin position="320"/>
        <end position="343"/>
    </location>
</feature>
<keyword evidence="7 10" id="KW-0472">Membrane</keyword>
<evidence type="ECO:0000256" key="5">
    <source>
        <dbReference type="ARBA" id="ARBA00022989"/>
    </source>
</evidence>
<evidence type="ECO:0000256" key="8">
    <source>
        <dbReference type="ARBA" id="ARBA00023157"/>
    </source>
</evidence>
<dbReference type="GO" id="GO:0005524">
    <property type="term" value="F:ATP binding"/>
    <property type="evidence" value="ECO:0007669"/>
    <property type="project" value="InterPro"/>
</dbReference>
<evidence type="ECO:0000256" key="10">
    <source>
        <dbReference type="SAM" id="Phobius"/>
    </source>
</evidence>
<name>A0A840TXZ9_9BACT</name>
<gene>
    <name evidence="12" type="ORF">HNQ92_004643</name>
</gene>
<dbReference type="SUPFAM" id="SSF52833">
    <property type="entry name" value="Thioredoxin-like"/>
    <property type="match status" value="1"/>
</dbReference>
<reference evidence="12 13" key="1">
    <citation type="submission" date="2020-08" db="EMBL/GenBank/DDBJ databases">
        <title>Genomic Encyclopedia of Type Strains, Phase IV (KMG-IV): sequencing the most valuable type-strain genomes for metagenomic binning, comparative biology and taxonomic classification.</title>
        <authorList>
            <person name="Goeker M."/>
        </authorList>
    </citation>
    <scope>NUCLEOTIDE SEQUENCE [LARGE SCALE GENOMIC DNA]</scope>
    <source>
        <strain evidence="12 13">DSM 105074</strain>
    </source>
</reference>
<evidence type="ECO:0000256" key="4">
    <source>
        <dbReference type="ARBA" id="ARBA00022719"/>
    </source>
</evidence>
<keyword evidence="13" id="KW-1185">Reference proteome</keyword>
<evidence type="ECO:0000256" key="6">
    <source>
        <dbReference type="ARBA" id="ARBA00023002"/>
    </source>
</evidence>
<comment type="subcellular location">
    <subcellularLocation>
        <location evidence="1">Membrane</location>
        <topology evidence="1">Multi-pass membrane protein</topology>
    </subcellularLocation>
</comment>
<dbReference type="InterPro" id="IPR005074">
    <property type="entry name" value="Peptidase_C39"/>
</dbReference>
<dbReference type="AlphaFoldDB" id="A0A840TXZ9"/>
<feature type="transmembrane region" description="Helical" evidence="10">
    <location>
        <begin position="150"/>
        <end position="172"/>
    </location>
</feature>
<dbReference type="Pfam" id="PF07884">
    <property type="entry name" value="VKOR"/>
    <property type="match status" value="1"/>
</dbReference>
<feature type="domain" description="Peptidase C39" evidence="11">
    <location>
        <begin position="2"/>
        <end position="125"/>
    </location>
</feature>
<dbReference type="Pfam" id="PF03412">
    <property type="entry name" value="Peptidase_C39"/>
    <property type="match status" value="1"/>
</dbReference>
<evidence type="ECO:0000259" key="11">
    <source>
        <dbReference type="PROSITE" id="PS50990"/>
    </source>
</evidence>
<evidence type="ECO:0000313" key="12">
    <source>
        <dbReference type="EMBL" id="MBB5286482.1"/>
    </source>
</evidence>
<dbReference type="CDD" id="cd12921">
    <property type="entry name" value="VKOR_4"/>
    <property type="match status" value="1"/>
</dbReference>
<evidence type="ECO:0000256" key="9">
    <source>
        <dbReference type="ARBA" id="ARBA00023284"/>
    </source>
</evidence>
<dbReference type="GO" id="GO:0048038">
    <property type="term" value="F:quinone binding"/>
    <property type="evidence" value="ECO:0007669"/>
    <property type="project" value="UniProtKB-KW"/>
</dbReference>
<evidence type="ECO:0000313" key="13">
    <source>
        <dbReference type="Proteomes" id="UP000557307"/>
    </source>
</evidence>
<organism evidence="12 13">
    <name type="scientific">Rhabdobacter roseus</name>
    <dbReference type="NCBI Taxonomy" id="1655419"/>
    <lineage>
        <taxon>Bacteria</taxon>
        <taxon>Pseudomonadati</taxon>
        <taxon>Bacteroidota</taxon>
        <taxon>Cytophagia</taxon>
        <taxon>Cytophagales</taxon>
        <taxon>Cytophagaceae</taxon>
        <taxon>Rhabdobacter</taxon>
    </lineage>
</organism>
<dbReference type="InterPro" id="IPR038354">
    <property type="entry name" value="VKOR_sf"/>
</dbReference>
<evidence type="ECO:0000256" key="7">
    <source>
        <dbReference type="ARBA" id="ARBA00023136"/>
    </source>
</evidence>
<keyword evidence="4" id="KW-0874">Quinone</keyword>
<feature type="transmembrane region" description="Helical" evidence="10">
    <location>
        <begin position="292"/>
        <end position="314"/>
    </location>
</feature>
<keyword evidence="5 10" id="KW-1133">Transmembrane helix</keyword>
<sequence length="543" mass="61235">MKLTATEKNAIDSLKYVIQALGLQVTSHTIRERLYLHPDFPSMAALSDVLTEWNIPNLAPRISPQQLTEVPLPAIAFLEVNGGYFAPVREASSKGRVEWLDTQKGWQTETLATFTQKWSGIALLIEPDERSGETDYISKRRAEIRQNLRTPFLVVGIVASFLLWFVSVPGIFPTPLWSLNALWAVKVVGTLVCSILLWHSIDADNPFIRTFCSLDSRNHCNSILHSKAARLWGWLGWSEIGFVYYAGGLTALLLSLSNPQANVFPWLLIGSLLALPYTLFSVYYQAVVARQWCLLCLSVQILLGLEVALSLSLWHSTSFALSLSTLTVLILSYLLPIIIWVLLKKPLQESYQVNPLLRELHKTKFNPNYVNELFNKQPTMPPILEGMKTIKMGHPGAQHTLTVVTNPLCAPCGRLHTQLEELMRVTNNIQCQFIFFGTSHALQVAEKLLELPQDKALKALHNWYNNNSQSIQTWIASIPITTKQENLDVKWQVDYHARWCQLAQIRATPTVYFNGVSLPVSYTIKDLPILASILSDRGIGMEY</sequence>
<evidence type="ECO:0000256" key="1">
    <source>
        <dbReference type="ARBA" id="ARBA00004141"/>
    </source>
</evidence>
<dbReference type="InterPro" id="IPR012932">
    <property type="entry name" value="VKOR"/>
</dbReference>
<dbReference type="GO" id="GO:0008233">
    <property type="term" value="F:peptidase activity"/>
    <property type="evidence" value="ECO:0007669"/>
    <property type="project" value="InterPro"/>
</dbReference>
<dbReference type="EMBL" id="JACHGF010000010">
    <property type="protein sequence ID" value="MBB5286482.1"/>
    <property type="molecule type" value="Genomic_DNA"/>
</dbReference>
<comment type="caution">
    <text evidence="12">The sequence shown here is derived from an EMBL/GenBank/DDBJ whole genome shotgun (WGS) entry which is preliminary data.</text>
</comment>
<dbReference type="PROSITE" id="PS50990">
    <property type="entry name" value="PEPTIDASE_C39"/>
    <property type="match status" value="1"/>
</dbReference>
<dbReference type="Proteomes" id="UP000557307">
    <property type="component" value="Unassembled WGS sequence"/>
</dbReference>
<keyword evidence="3 10" id="KW-0812">Transmembrane</keyword>
<dbReference type="Gene3D" id="3.90.70.10">
    <property type="entry name" value="Cysteine proteinases"/>
    <property type="match status" value="1"/>
</dbReference>
<evidence type="ECO:0000256" key="3">
    <source>
        <dbReference type="ARBA" id="ARBA00022692"/>
    </source>
</evidence>
<dbReference type="Gene3D" id="1.20.1440.130">
    <property type="entry name" value="VKOR domain"/>
    <property type="match status" value="1"/>
</dbReference>
<accession>A0A840TXZ9</accession>
<dbReference type="GO" id="GO:0006508">
    <property type="term" value="P:proteolysis"/>
    <property type="evidence" value="ECO:0007669"/>
    <property type="project" value="InterPro"/>
</dbReference>
<keyword evidence="6" id="KW-0560">Oxidoreductase</keyword>
<comment type="similarity">
    <text evidence="2">Belongs to the VKOR family.</text>
</comment>
<feature type="transmembrane region" description="Helical" evidence="10">
    <location>
        <begin position="263"/>
        <end position="280"/>
    </location>
</feature>
<evidence type="ECO:0000256" key="2">
    <source>
        <dbReference type="ARBA" id="ARBA00006214"/>
    </source>
</evidence>
<protein>
    <submittedName>
        <fullName evidence="12">Putative membrane protein</fullName>
    </submittedName>
</protein>
<dbReference type="Gene3D" id="3.40.30.10">
    <property type="entry name" value="Glutaredoxin"/>
    <property type="match status" value="1"/>
</dbReference>
<dbReference type="RefSeq" id="WP_184177664.1">
    <property type="nucleotide sequence ID" value="NZ_JACHGF010000010.1"/>
</dbReference>
<dbReference type="GO" id="GO:0016020">
    <property type="term" value="C:membrane"/>
    <property type="evidence" value="ECO:0007669"/>
    <property type="project" value="UniProtKB-SubCell"/>
</dbReference>
<dbReference type="InterPro" id="IPR036249">
    <property type="entry name" value="Thioredoxin-like_sf"/>
</dbReference>
<keyword evidence="9" id="KW-0676">Redox-active center</keyword>
<feature type="transmembrane region" description="Helical" evidence="10">
    <location>
        <begin position="178"/>
        <end position="199"/>
    </location>
</feature>